<name>A0A6A7ABW7_9PLEO</name>
<reference evidence="1" key="1">
    <citation type="journal article" date="2020" name="Stud. Mycol.">
        <title>101 Dothideomycetes genomes: a test case for predicting lifestyles and emergence of pathogens.</title>
        <authorList>
            <person name="Haridas S."/>
            <person name="Albert R."/>
            <person name="Binder M."/>
            <person name="Bloem J."/>
            <person name="Labutti K."/>
            <person name="Salamov A."/>
            <person name="Andreopoulos B."/>
            <person name="Baker S."/>
            <person name="Barry K."/>
            <person name="Bills G."/>
            <person name="Bluhm B."/>
            <person name="Cannon C."/>
            <person name="Castanera R."/>
            <person name="Culley D."/>
            <person name="Daum C."/>
            <person name="Ezra D."/>
            <person name="Gonzalez J."/>
            <person name="Henrissat B."/>
            <person name="Kuo A."/>
            <person name="Liang C."/>
            <person name="Lipzen A."/>
            <person name="Lutzoni F."/>
            <person name="Magnuson J."/>
            <person name="Mondo S."/>
            <person name="Nolan M."/>
            <person name="Ohm R."/>
            <person name="Pangilinan J."/>
            <person name="Park H.-J."/>
            <person name="Ramirez L."/>
            <person name="Alfaro M."/>
            <person name="Sun H."/>
            <person name="Tritt A."/>
            <person name="Yoshinaga Y."/>
            <person name="Zwiers L.-H."/>
            <person name="Turgeon B."/>
            <person name="Goodwin S."/>
            <person name="Spatafora J."/>
            <person name="Crous P."/>
            <person name="Grigoriev I."/>
        </authorList>
    </citation>
    <scope>NUCLEOTIDE SEQUENCE</scope>
    <source>
        <strain evidence="1">CBS 113818</strain>
    </source>
</reference>
<evidence type="ECO:0000313" key="1">
    <source>
        <dbReference type="EMBL" id="KAF2830167.1"/>
    </source>
</evidence>
<dbReference type="EMBL" id="MU006220">
    <property type="protein sequence ID" value="KAF2830167.1"/>
    <property type="molecule type" value="Genomic_DNA"/>
</dbReference>
<keyword evidence="2" id="KW-1185">Reference proteome</keyword>
<sequence length="178" mass="19747">MTSYVRNPSNDLVLRYVCEVILAPTSGSVLPWKCAFCAALSPLTRQSYASCIRSFVSSKTTDQESLYACESAYSNSLLLWILSTAHTMIRPITYKRRNSATNAQQCLARCSTSTPWLCAPSRCGKPRTSSLTSNRLLQGAGVIEHSHTFSYSLSLTCSHLIPECFFNFTIVALWNLDP</sequence>
<organism evidence="1 2">
    <name type="scientific">Ophiobolus disseminans</name>
    <dbReference type="NCBI Taxonomy" id="1469910"/>
    <lineage>
        <taxon>Eukaryota</taxon>
        <taxon>Fungi</taxon>
        <taxon>Dikarya</taxon>
        <taxon>Ascomycota</taxon>
        <taxon>Pezizomycotina</taxon>
        <taxon>Dothideomycetes</taxon>
        <taxon>Pleosporomycetidae</taxon>
        <taxon>Pleosporales</taxon>
        <taxon>Pleosporineae</taxon>
        <taxon>Phaeosphaeriaceae</taxon>
        <taxon>Ophiobolus</taxon>
    </lineage>
</organism>
<accession>A0A6A7ABW7</accession>
<dbReference type="Proteomes" id="UP000799424">
    <property type="component" value="Unassembled WGS sequence"/>
</dbReference>
<protein>
    <submittedName>
        <fullName evidence="1">Uncharacterized protein</fullName>
    </submittedName>
</protein>
<gene>
    <name evidence="1" type="ORF">CC86DRAFT_181506</name>
</gene>
<dbReference type="AlphaFoldDB" id="A0A6A7ABW7"/>
<evidence type="ECO:0000313" key="2">
    <source>
        <dbReference type="Proteomes" id="UP000799424"/>
    </source>
</evidence>
<proteinExistence type="predicted"/>